<name>A0ABX0XFP5_9BACT</name>
<comment type="caution">
    <text evidence="2">The sequence shown here is derived from an EMBL/GenBank/DDBJ whole genome shotgun (WGS) entry which is preliminary data.</text>
</comment>
<evidence type="ECO:0008006" key="4">
    <source>
        <dbReference type="Google" id="ProtNLM"/>
    </source>
</evidence>
<accession>A0ABX0XFP5</accession>
<feature type="transmembrane region" description="Helical" evidence="1">
    <location>
        <begin position="141"/>
        <end position="159"/>
    </location>
</feature>
<keyword evidence="1" id="KW-0472">Membrane</keyword>
<evidence type="ECO:0000313" key="3">
    <source>
        <dbReference type="Proteomes" id="UP000770785"/>
    </source>
</evidence>
<keyword evidence="1" id="KW-0812">Transmembrane</keyword>
<protein>
    <recommendedName>
        <fullName evidence="4">DUF3592 domain-containing protein</fullName>
    </recommendedName>
</protein>
<dbReference type="Proteomes" id="UP000770785">
    <property type="component" value="Unassembled WGS sequence"/>
</dbReference>
<organism evidence="2 3">
    <name type="scientific">Neolewinella antarctica</name>
    <dbReference type="NCBI Taxonomy" id="442734"/>
    <lineage>
        <taxon>Bacteria</taxon>
        <taxon>Pseudomonadati</taxon>
        <taxon>Bacteroidota</taxon>
        <taxon>Saprospiria</taxon>
        <taxon>Saprospirales</taxon>
        <taxon>Lewinellaceae</taxon>
        <taxon>Neolewinella</taxon>
    </lineage>
</organism>
<reference evidence="2 3" key="1">
    <citation type="submission" date="2020-03" db="EMBL/GenBank/DDBJ databases">
        <title>Genomic Encyclopedia of Type Strains, Phase IV (KMG-IV): sequencing the most valuable type-strain genomes for metagenomic binning, comparative biology and taxonomic classification.</title>
        <authorList>
            <person name="Goeker M."/>
        </authorList>
    </citation>
    <scope>NUCLEOTIDE SEQUENCE [LARGE SCALE GENOMIC DNA]</scope>
    <source>
        <strain evidence="2 3">DSM 105096</strain>
    </source>
</reference>
<proteinExistence type="predicted"/>
<keyword evidence="1" id="KW-1133">Transmembrane helix</keyword>
<evidence type="ECO:0000313" key="2">
    <source>
        <dbReference type="EMBL" id="NJC28047.1"/>
    </source>
</evidence>
<keyword evidence="3" id="KW-1185">Reference proteome</keyword>
<gene>
    <name evidence="2" type="ORF">GGR27_003566</name>
</gene>
<dbReference type="RefSeq" id="WP_168039722.1">
    <property type="nucleotide sequence ID" value="NZ_JAATJH010000008.1"/>
</dbReference>
<dbReference type="EMBL" id="JAATJH010000008">
    <property type="protein sequence ID" value="NJC28047.1"/>
    <property type="molecule type" value="Genomic_DNA"/>
</dbReference>
<evidence type="ECO:0000256" key="1">
    <source>
        <dbReference type="SAM" id="Phobius"/>
    </source>
</evidence>
<sequence length="166" mass="18180">MILMTLVTCWLASIFSVAMVGIITFAVLPPLEAVAAEEARTGTLRVLDVIYGSPDSDTGTEIVTASGEILDYPGFKYFVGLGSTSNALFGDKNTHRAVLEQYDYALPVCFIPGEVSTLRRHGEAADCPAAFRRQVSGAKRLRTNFLLFVGATVLFNFWYRWMGLGK</sequence>